<comment type="caution">
    <text evidence="2">The sequence shown here is derived from an EMBL/GenBank/DDBJ whole genome shotgun (WGS) entry which is preliminary data.</text>
</comment>
<name>A0ABW4KI84_9BACI</name>
<evidence type="ECO:0000313" key="2">
    <source>
        <dbReference type="EMBL" id="MFD1706767.1"/>
    </source>
</evidence>
<dbReference type="RefSeq" id="WP_380773447.1">
    <property type="nucleotide sequence ID" value="NZ_JBHUEO010000019.1"/>
</dbReference>
<organism evidence="2 3">
    <name type="scientific">Siminovitchia sediminis</name>
    <dbReference type="NCBI Taxonomy" id="1274353"/>
    <lineage>
        <taxon>Bacteria</taxon>
        <taxon>Bacillati</taxon>
        <taxon>Bacillota</taxon>
        <taxon>Bacilli</taxon>
        <taxon>Bacillales</taxon>
        <taxon>Bacillaceae</taxon>
        <taxon>Siminovitchia</taxon>
    </lineage>
</organism>
<evidence type="ECO:0000313" key="3">
    <source>
        <dbReference type="Proteomes" id="UP001597301"/>
    </source>
</evidence>
<dbReference type="Pfam" id="PF01521">
    <property type="entry name" value="Fe-S_biosyn"/>
    <property type="match status" value="1"/>
</dbReference>
<feature type="domain" description="Core" evidence="1">
    <location>
        <begin position="1"/>
        <end position="96"/>
    </location>
</feature>
<keyword evidence="3" id="KW-1185">Reference proteome</keyword>
<gene>
    <name evidence="2" type="ORF">ACFSCZ_08475</name>
</gene>
<protein>
    <submittedName>
        <fullName evidence="2">Iron-sulfur cluster biosynthesis family protein</fullName>
    </submittedName>
</protein>
<dbReference type="Gene3D" id="2.60.300.12">
    <property type="entry name" value="HesB-like domain"/>
    <property type="match status" value="1"/>
</dbReference>
<dbReference type="Proteomes" id="UP001597301">
    <property type="component" value="Unassembled WGS sequence"/>
</dbReference>
<accession>A0ABW4KI84</accession>
<sequence length="116" mass="12972">MVIRLTEAAVNKLRNMKMKDGHIPRMDANISGGCGMAVSFKFFIDEKRRNDHVFQYNGIQIAMDRLTLRYLNKDAQVDYNEKSGFIVGEGFSSGACAIESNNVSQEGSLDGEHTIH</sequence>
<dbReference type="EMBL" id="JBHUEO010000019">
    <property type="protein sequence ID" value="MFD1706767.1"/>
    <property type="molecule type" value="Genomic_DNA"/>
</dbReference>
<evidence type="ECO:0000259" key="1">
    <source>
        <dbReference type="Pfam" id="PF01521"/>
    </source>
</evidence>
<dbReference type="InterPro" id="IPR000361">
    <property type="entry name" value="ATAP_core_dom"/>
</dbReference>
<dbReference type="SUPFAM" id="SSF89360">
    <property type="entry name" value="HesB-like domain"/>
    <property type="match status" value="1"/>
</dbReference>
<reference evidence="3" key="1">
    <citation type="journal article" date="2019" name="Int. J. Syst. Evol. Microbiol.">
        <title>The Global Catalogue of Microorganisms (GCM) 10K type strain sequencing project: providing services to taxonomists for standard genome sequencing and annotation.</title>
        <authorList>
            <consortium name="The Broad Institute Genomics Platform"/>
            <consortium name="The Broad Institute Genome Sequencing Center for Infectious Disease"/>
            <person name="Wu L."/>
            <person name="Ma J."/>
        </authorList>
    </citation>
    <scope>NUCLEOTIDE SEQUENCE [LARGE SCALE GENOMIC DNA]</scope>
    <source>
        <strain evidence="3">CGMCC 1.12295</strain>
    </source>
</reference>
<dbReference type="InterPro" id="IPR035903">
    <property type="entry name" value="HesB-like_dom_sf"/>
</dbReference>
<proteinExistence type="predicted"/>